<comment type="caution">
    <text evidence="1">The sequence shown here is derived from an EMBL/GenBank/DDBJ whole genome shotgun (WGS) entry which is preliminary data.</text>
</comment>
<dbReference type="RefSeq" id="WP_315648688.1">
    <property type="nucleotide sequence ID" value="NZ_JAVXZY010000001.1"/>
</dbReference>
<evidence type="ECO:0000313" key="1">
    <source>
        <dbReference type="EMBL" id="MDT8998369.1"/>
    </source>
</evidence>
<dbReference type="EMBL" id="JAVXZY010000001">
    <property type="protein sequence ID" value="MDT8998369.1"/>
    <property type="molecule type" value="Genomic_DNA"/>
</dbReference>
<evidence type="ECO:0000313" key="2">
    <source>
        <dbReference type="Proteomes" id="UP001246372"/>
    </source>
</evidence>
<proteinExistence type="predicted"/>
<keyword evidence="2" id="KW-1185">Reference proteome</keyword>
<accession>A0ABU3P744</accession>
<gene>
    <name evidence="1" type="ORF">RQP53_03655</name>
</gene>
<dbReference type="Proteomes" id="UP001246372">
    <property type="component" value="Unassembled WGS sequence"/>
</dbReference>
<name>A0ABU3P744_9BURK</name>
<organism evidence="1 2">
    <name type="scientific">Roseateles aquae</name>
    <dbReference type="NCBI Taxonomy" id="3077235"/>
    <lineage>
        <taxon>Bacteria</taxon>
        <taxon>Pseudomonadati</taxon>
        <taxon>Pseudomonadota</taxon>
        <taxon>Betaproteobacteria</taxon>
        <taxon>Burkholderiales</taxon>
        <taxon>Sphaerotilaceae</taxon>
        <taxon>Roseateles</taxon>
    </lineage>
</organism>
<reference evidence="1" key="1">
    <citation type="submission" date="2023-09" db="EMBL/GenBank/DDBJ databases">
        <title>Paucibacter sp. APW11 Genome sequencing and assembly.</title>
        <authorList>
            <person name="Kim I."/>
        </authorList>
    </citation>
    <scope>NUCLEOTIDE SEQUENCE</scope>
    <source>
        <strain evidence="1">APW11</strain>
    </source>
</reference>
<sequence>MSRALALTGTAQRALAAYMVKRLTKELAEAATKAEQPGAYAKADAASMRNTSLEYALVCLIGALGGEAAEREFRQSLGKHWNEEQSIPLQGQSIREHAYMLANSAGLAARRAAC</sequence>
<protein>
    <submittedName>
        <fullName evidence="1">Uncharacterized protein</fullName>
    </submittedName>
</protein>